<evidence type="ECO:0000256" key="2">
    <source>
        <dbReference type="ARBA" id="ARBA00022448"/>
    </source>
</evidence>
<dbReference type="Proteomes" id="UP001627154">
    <property type="component" value="Unassembled WGS sequence"/>
</dbReference>
<evidence type="ECO:0000256" key="4">
    <source>
        <dbReference type="ARBA" id="ARBA00022970"/>
    </source>
</evidence>
<keyword evidence="7" id="KW-0175">Coiled coil</keyword>
<evidence type="ECO:0000256" key="1">
    <source>
        <dbReference type="ARBA" id="ARBA00004141"/>
    </source>
</evidence>
<evidence type="ECO:0000256" key="8">
    <source>
        <dbReference type="SAM" id="Phobius"/>
    </source>
</evidence>
<comment type="caution">
    <text evidence="10">The sequence shown here is derived from an EMBL/GenBank/DDBJ whole genome shotgun (WGS) entry which is preliminary data.</text>
</comment>
<evidence type="ECO:0000259" key="9">
    <source>
        <dbReference type="Pfam" id="PF01490"/>
    </source>
</evidence>
<keyword evidence="4" id="KW-0029">Amino-acid transport</keyword>
<feature type="transmembrane region" description="Helical" evidence="8">
    <location>
        <begin position="334"/>
        <end position="355"/>
    </location>
</feature>
<organism evidence="10 11">
    <name type="scientific">Trichogramma kaykai</name>
    <dbReference type="NCBI Taxonomy" id="54128"/>
    <lineage>
        <taxon>Eukaryota</taxon>
        <taxon>Metazoa</taxon>
        <taxon>Ecdysozoa</taxon>
        <taxon>Arthropoda</taxon>
        <taxon>Hexapoda</taxon>
        <taxon>Insecta</taxon>
        <taxon>Pterygota</taxon>
        <taxon>Neoptera</taxon>
        <taxon>Endopterygota</taxon>
        <taxon>Hymenoptera</taxon>
        <taxon>Apocrita</taxon>
        <taxon>Proctotrupomorpha</taxon>
        <taxon>Chalcidoidea</taxon>
        <taxon>Trichogrammatidae</taxon>
        <taxon>Trichogramma</taxon>
    </lineage>
</organism>
<dbReference type="PANTHER" id="PTHR22950:SF646">
    <property type="entry name" value="SODIUM-COUPLED NEUTRAL AMINO ACID TRANSPORTER 10-RELATED"/>
    <property type="match status" value="1"/>
</dbReference>
<dbReference type="AlphaFoldDB" id="A0ABD2X694"/>
<dbReference type="Pfam" id="PF01490">
    <property type="entry name" value="Aa_trans"/>
    <property type="match status" value="1"/>
</dbReference>
<dbReference type="PANTHER" id="PTHR22950">
    <property type="entry name" value="AMINO ACID TRANSPORTER"/>
    <property type="match status" value="1"/>
</dbReference>
<protein>
    <recommendedName>
        <fullName evidence="9">Amino acid transporter transmembrane domain-containing protein</fullName>
    </recommendedName>
</protein>
<keyword evidence="11" id="KW-1185">Reference proteome</keyword>
<evidence type="ECO:0000256" key="7">
    <source>
        <dbReference type="SAM" id="Coils"/>
    </source>
</evidence>
<feature type="coiled-coil region" evidence="7">
    <location>
        <begin position="571"/>
        <end position="619"/>
    </location>
</feature>
<feature type="transmembrane region" description="Helical" evidence="8">
    <location>
        <begin position="72"/>
        <end position="96"/>
    </location>
</feature>
<dbReference type="GO" id="GO:0006865">
    <property type="term" value="P:amino acid transport"/>
    <property type="evidence" value="ECO:0007669"/>
    <property type="project" value="UniProtKB-KW"/>
</dbReference>
<sequence length="905" mass="101855">MISHVTTLANSIIGVSVLAMPFCFKQCGIILATLMLLLSSIFSRLACHFLIKSAVMSRRRNFEFLAFHAFGLMGKCIVELCIIGFLFGTCIAYFVVAGDLGPQIVGGVIDKRPEDIRTSFLITTGIFIVLPLGLLRNIDSLANVSTASIAFYIIFVLKVVGESTHHIIAGDWFDKVNFWRPAGLLQCIPIFSLALFCQTQLFEIYESMSNPTLEKMNQVVKGALNICTGVYLCVGLFGYIAFCAQPFTGNILMSFEPSLTSEIIKIGFVLSVAFSFPLVIFPCRASLNSLLFKQGYTYDVAASYISETRFRCLTSLIVLVALSVGILIPNIEFVLGIVGSTIGVIICLIFPAMFFISISIKNTNERLLAQVMVFIGVWMMILGTYANLYAMEQSSNLKSTTDKLPRQINDLPKIIDHDSFIKPDEIVKQINDYKKIIPKASRSKPIVPNIAENDKNARKEPPVPVERLPKQDKKTEVMKLKSDNINIVAQPAVNIINDKIDKNIVKETEEAYKSLKKTKSVDTPLKNNVNEEPVKKSDAKNDIIAVDAIKKEELELAADKDIIITDGAEKREQLEKTLQKHILEQREMMQEQKKILKDIEHVKKDLQIVEKENSILEKKNEVEVEAQKIKTDEKTNENEKFSKEKSLKNTKAETKLVDENLKKDAELEKNLTARDKNIIKPNGVINQNVKPSEIAEPKNNEKVLKQPVNLIQIDNLNPTNKSGSQIIKALTKKSFQLNNESSVIRNNGKNDSSNNNNVNIKPLTNEIPVIIPKVSNDSKLKVENISEAGMKRDLLSKHQREKRMVEFAENIKSESQTNQEKNVTDESKLVDLESCRKQEKLQRKDRQNEKTEGILVNLPKDKEVVDDLIKTSSHLSEQNVMDKNLVEKDLNVDSKFINFNDKNNE</sequence>
<comment type="subcellular location">
    <subcellularLocation>
        <location evidence="1">Membrane</location>
        <topology evidence="1">Multi-pass membrane protein</topology>
    </subcellularLocation>
</comment>
<feature type="transmembrane region" description="Helical" evidence="8">
    <location>
        <begin position="262"/>
        <end position="283"/>
    </location>
</feature>
<feature type="transmembrane region" description="Helical" evidence="8">
    <location>
        <begin position="310"/>
        <end position="328"/>
    </location>
</feature>
<reference evidence="10 11" key="1">
    <citation type="journal article" date="2024" name="bioRxiv">
        <title>A reference genome for Trichogramma kaykai: A tiny desert-dwelling parasitoid wasp with competing sex-ratio distorters.</title>
        <authorList>
            <person name="Culotta J."/>
            <person name="Lindsey A.R."/>
        </authorList>
    </citation>
    <scope>NUCLEOTIDE SEQUENCE [LARGE SCALE GENOMIC DNA]</scope>
    <source>
        <strain evidence="10 11">KSX58</strain>
    </source>
</reference>
<dbReference type="EMBL" id="JBJJXI010000050">
    <property type="protein sequence ID" value="KAL3400831.1"/>
    <property type="molecule type" value="Genomic_DNA"/>
</dbReference>
<keyword evidence="3 8" id="KW-0812">Transmembrane</keyword>
<feature type="transmembrane region" description="Helical" evidence="8">
    <location>
        <begin position="141"/>
        <end position="161"/>
    </location>
</feature>
<feature type="transmembrane region" description="Helical" evidence="8">
    <location>
        <begin position="116"/>
        <end position="134"/>
    </location>
</feature>
<feature type="domain" description="Amino acid transporter transmembrane" evidence="9">
    <location>
        <begin position="3"/>
        <end position="386"/>
    </location>
</feature>
<proteinExistence type="predicted"/>
<evidence type="ECO:0000256" key="5">
    <source>
        <dbReference type="ARBA" id="ARBA00022989"/>
    </source>
</evidence>
<gene>
    <name evidence="10" type="ORF">TKK_005971</name>
</gene>
<keyword evidence="2" id="KW-0813">Transport</keyword>
<dbReference type="GO" id="GO:0016020">
    <property type="term" value="C:membrane"/>
    <property type="evidence" value="ECO:0007669"/>
    <property type="project" value="UniProtKB-SubCell"/>
</dbReference>
<feature type="transmembrane region" description="Helical" evidence="8">
    <location>
        <begin position="367"/>
        <end position="390"/>
    </location>
</feature>
<accession>A0ABD2X694</accession>
<feature type="transmembrane region" description="Helical" evidence="8">
    <location>
        <begin position="181"/>
        <end position="202"/>
    </location>
</feature>
<evidence type="ECO:0000256" key="6">
    <source>
        <dbReference type="ARBA" id="ARBA00023136"/>
    </source>
</evidence>
<evidence type="ECO:0000313" key="11">
    <source>
        <dbReference type="Proteomes" id="UP001627154"/>
    </source>
</evidence>
<evidence type="ECO:0000313" key="10">
    <source>
        <dbReference type="EMBL" id="KAL3400831.1"/>
    </source>
</evidence>
<keyword evidence="5 8" id="KW-1133">Transmembrane helix</keyword>
<feature type="transmembrane region" description="Helical" evidence="8">
    <location>
        <begin position="29"/>
        <end position="51"/>
    </location>
</feature>
<evidence type="ECO:0000256" key="3">
    <source>
        <dbReference type="ARBA" id="ARBA00022692"/>
    </source>
</evidence>
<feature type="transmembrane region" description="Helical" evidence="8">
    <location>
        <begin position="223"/>
        <end position="242"/>
    </location>
</feature>
<dbReference type="InterPro" id="IPR013057">
    <property type="entry name" value="AA_transpt_TM"/>
</dbReference>
<keyword evidence="6 8" id="KW-0472">Membrane</keyword>
<name>A0ABD2X694_9HYME</name>